<reference evidence="3 4" key="1">
    <citation type="submission" date="2020-07" db="EMBL/GenBank/DDBJ databases">
        <title>Sequencing the genomes of 1000 actinobacteria strains.</title>
        <authorList>
            <person name="Klenk H.-P."/>
        </authorList>
    </citation>
    <scope>NUCLEOTIDE SEQUENCE [LARGE SCALE GENOMIC DNA]</scope>
    <source>
        <strain evidence="3 4">DSM 19970</strain>
    </source>
</reference>
<organism evidence="3 4">
    <name type="scientific">Demequina lutea</name>
    <dbReference type="NCBI Taxonomy" id="431489"/>
    <lineage>
        <taxon>Bacteria</taxon>
        <taxon>Bacillati</taxon>
        <taxon>Actinomycetota</taxon>
        <taxon>Actinomycetes</taxon>
        <taxon>Micrococcales</taxon>
        <taxon>Demequinaceae</taxon>
        <taxon>Demequina</taxon>
    </lineage>
</organism>
<dbReference type="SMART" id="SM00267">
    <property type="entry name" value="GGDEF"/>
    <property type="match status" value="1"/>
</dbReference>
<dbReference type="GO" id="GO:0052621">
    <property type="term" value="F:diguanylate cyclase activity"/>
    <property type="evidence" value="ECO:0007669"/>
    <property type="project" value="TreeGrafter"/>
</dbReference>
<feature type="transmembrane region" description="Helical" evidence="1">
    <location>
        <begin position="109"/>
        <end position="130"/>
    </location>
</feature>
<gene>
    <name evidence="3" type="ORF">BKA03_003031</name>
</gene>
<feature type="transmembrane region" description="Helical" evidence="1">
    <location>
        <begin position="136"/>
        <end position="160"/>
    </location>
</feature>
<dbReference type="EMBL" id="JACBZO010000002">
    <property type="protein sequence ID" value="NYI42857.1"/>
    <property type="molecule type" value="Genomic_DNA"/>
</dbReference>
<sequence>MLAKPDSVAVVLPVAAVLAIVLVLPTRHWSAPALAGLVGAAIAGAFIAVMWFVVARRQTLPPWSLHVRIGMGNVLVTVVVAIAATAHVNMANLYLLTSTFAILMFPVRAVVAHVAIGGACYAAVLVFGPATVEPPVVAWLAVFGTVAVVGAVVMGLVSVLRLAATVDPLTGLANRRAWDDRLDEEMERSRRTGTPVTVVLVDLDGFKAVNDRDGHAAGDHLLQTIAHAWQKQVRDGGDFLARIGGDEFAVLAPGTDEVGIRRLMKRFEEVTPAGVSFSSGEATWDRTERAPHLLRRADLAMYETKRLKRPRDGRGLTA</sequence>
<dbReference type="Pfam" id="PF00990">
    <property type="entry name" value="GGDEF"/>
    <property type="match status" value="1"/>
</dbReference>
<dbReference type="AlphaFoldDB" id="A0A7Z0CLG5"/>
<accession>A0A7Z0CLG5</accession>
<dbReference type="PROSITE" id="PS50887">
    <property type="entry name" value="GGDEF"/>
    <property type="match status" value="1"/>
</dbReference>
<dbReference type="InterPro" id="IPR029787">
    <property type="entry name" value="Nucleotide_cyclase"/>
</dbReference>
<dbReference type="Proteomes" id="UP000547973">
    <property type="component" value="Unassembled WGS sequence"/>
</dbReference>
<protein>
    <submittedName>
        <fullName evidence="3">Diguanylate cyclase (GGDEF)-like protein</fullName>
    </submittedName>
</protein>
<dbReference type="OrthoDB" id="23692at2"/>
<dbReference type="PANTHER" id="PTHR45138">
    <property type="entry name" value="REGULATORY COMPONENTS OF SENSORY TRANSDUCTION SYSTEM"/>
    <property type="match status" value="1"/>
</dbReference>
<dbReference type="InterPro" id="IPR043128">
    <property type="entry name" value="Rev_trsase/Diguanyl_cyclase"/>
</dbReference>
<keyword evidence="4" id="KW-1185">Reference proteome</keyword>
<keyword evidence="1" id="KW-0472">Membrane</keyword>
<name>A0A7Z0CLG5_9MICO</name>
<feature type="transmembrane region" description="Helical" evidence="1">
    <location>
        <begin position="74"/>
        <end position="97"/>
    </location>
</feature>
<keyword evidence="1" id="KW-1133">Transmembrane helix</keyword>
<dbReference type="InterPro" id="IPR000160">
    <property type="entry name" value="GGDEF_dom"/>
</dbReference>
<keyword evidence="1" id="KW-0812">Transmembrane</keyword>
<dbReference type="PANTHER" id="PTHR45138:SF9">
    <property type="entry name" value="DIGUANYLATE CYCLASE DGCM-RELATED"/>
    <property type="match status" value="1"/>
</dbReference>
<evidence type="ECO:0000313" key="4">
    <source>
        <dbReference type="Proteomes" id="UP000547973"/>
    </source>
</evidence>
<proteinExistence type="predicted"/>
<evidence type="ECO:0000259" key="2">
    <source>
        <dbReference type="PROSITE" id="PS50887"/>
    </source>
</evidence>
<feature type="transmembrane region" description="Helical" evidence="1">
    <location>
        <begin position="6"/>
        <end position="24"/>
    </location>
</feature>
<dbReference type="InterPro" id="IPR050469">
    <property type="entry name" value="Diguanylate_Cyclase"/>
</dbReference>
<comment type="caution">
    <text evidence="3">The sequence shown here is derived from an EMBL/GenBank/DDBJ whole genome shotgun (WGS) entry which is preliminary data.</text>
</comment>
<feature type="transmembrane region" description="Helical" evidence="1">
    <location>
        <begin position="31"/>
        <end position="54"/>
    </location>
</feature>
<dbReference type="RefSeq" id="WP_062075535.1">
    <property type="nucleotide sequence ID" value="NZ_BBRC01000010.1"/>
</dbReference>
<dbReference type="NCBIfam" id="TIGR00254">
    <property type="entry name" value="GGDEF"/>
    <property type="match status" value="1"/>
</dbReference>
<dbReference type="CDD" id="cd01949">
    <property type="entry name" value="GGDEF"/>
    <property type="match status" value="1"/>
</dbReference>
<dbReference type="SUPFAM" id="SSF55073">
    <property type="entry name" value="Nucleotide cyclase"/>
    <property type="match status" value="1"/>
</dbReference>
<evidence type="ECO:0000256" key="1">
    <source>
        <dbReference type="SAM" id="Phobius"/>
    </source>
</evidence>
<evidence type="ECO:0000313" key="3">
    <source>
        <dbReference type="EMBL" id="NYI42857.1"/>
    </source>
</evidence>
<dbReference type="Gene3D" id="3.30.70.270">
    <property type="match status" value="1"/>
</dbReference>
<feature type="domain" description="GGDEF" evidence="2">
    <location>
        <begin position="194"/>
        <end position="318"/>
    </location>
</feature>